<keyword evidence="5" id="KW-1185">Reference proteome</keyword>
<dbReference type="Pfam" id="PF00226">
    <property type="entry name" value="DnaJ"/>
    <property type="match status" value="1"/>
</dbReference>
<feature type="region of interest" description="Disordered" evidence="1">
    <location>
        <begin position="71"/>
        <end position="128"/>
    </location>
</feature>
<dbReference type="Gene3D" id="1.10.287.110">
    <property type="entry name" value="DnaJ domain"/>
    <property type="match status" value="1"/>
</dbReference>
<dbReference type="AlphaFoldDB" id="A0ABD6A6F4"/>
<dbReference type="InterPro" id="IPR052276">
    <property type="entry name" value="Diphthamide-biosynth_chaperone"/>
</dbReference>
<dbReference type="GeneID" id="79314490"/>
<organism evidence="4 5">
    <name type="scientific">Halomarina halobia</name>
    <dbReference type="NCBI Taxonomy" id="3033386"/>
    <lineage>
        <taxon>Archaea</taxon>
        <taxon>Methanobacteriati</taxon>
        <taxon>Methanobacteriota</taxon>
        <taxon>Stenosarchaea group</taxon>
        <taxon>Halobacteria</taxon>
        <taxon>Halobacteriales</taxon>
        <taxon>Natronomonadaceae</taxon>
        <taxon>Halomarina</taxon>
    </lineage>
</organism>
<evidence type="ECO:0000256" key="1">
    <source>
        <dbReference type="SAM" id="MobiDB-lite"/>
    </source>
</evidence>
<dbReference type="RefSeq" id="WP_276304923.1">
    <property type="nucleotide sequence ID" value="NZ_CP119992.1"/>
</dbReference>
<dbReference type="PRINTS" id="PR00625">
    <property type="entry name" value="JDOMAIN"/>
</dbReference>
<evidence type="ECO:0000259" key="3">
    <source>
        <dbReference type="PROSITE" id="PS50076"/>
    </source>
</evidence>
<dbReference type="PANTHER" id="PTHR44240">
    <property type="entry name" value="DNAJ DOMAIN (PROKARYOTIC HEAT SHOCK PROTEIN)-RELATED"/>
    <property type="match status" value="1"/>
</dbReference>
<dbReference type="SMART" id="SM00271">
    <property type="entry name" value="DnaJ"/>
    <property type="match status" value="1"/>
</dbReference>
<dbReference type="InterPro" id="IPR036869">
    <property type="entry name" value="J_dom_sf"/>
</dbReference>
<feature type="transmembrane region" description="Helical" evidence="2">
    <location>
        <begin position="31"/>
        <end position="48"/>
    </location>
</feature>
<dbReference type="InterPro" id="IPR001623">
    <property type="entry name" value="DnaJ_domain"/>
</dbReference>
<gene>
    <name evidence="4" type="ORF">ACFQPE_01760</name>
</gene>
<name>A0ABD6A6F4_9EURY</name>
<evidence type="ECO:0000256" key="2">
    <source>
        <dbReference type="SAM" id="Phobius"/>
    </source>
</evidence>
<keyword evidence="2" id="KW-0472">Membrane</keyword>
<dbReference type="PROSITE" id="PS50076">
    <property type="entry name" value="DNAJ_2"/>
    <property type="match status" value="1"/>
</dbReference>
<dbReference type="CDD" id="cd06257">
    <property type="entry name" value="DnaJ"/>
    <property type="match status" value="1"/>
</dbReference>
<feature type="compositionally biased region" description="Basic and acidic residues" evidence="1">
    <location>
        <begin position="71"/>
        <end position="90"/>
    </location>
</feature>
<comment type="caution">
    <text evidence="4">The sequence shown here is derived from an EMBL/GenBank/DDBJ whole genome shotgun (WGS) entry which is preliminary data.</text>
</comment>
<evidence type="ECO:0000313" key="4">
    <source>
        <dbReference type="EMBL" id="MFC7315523.1"/>
    </source>
</evidence>
<reference evidence="4 5" key="1">
    <citation type="journal article" date="2019" name="Int. J. Syst. Evol. Microbiol.">
        <title>The Global Catalogue of Microorganisms (GCM) 10K type strain sequencing project: providing services to taxonomists for standard genome sequencing and annotation.</title>
        <authorList>
            <consortium name="The Broad Institute Genomics Platform"/>
            <consortium name="The Broad Institute Genome Sequencing Center for Infectious Disease"/>
            <person name="Wu L."/>
            <person name="Ma J."/>
        </authorList>
    </citation>
    <scope>NUCLEOTIDE SEQUENCE [LARGE SCALE GENOMIC DNA]</scope>
    <source>
        <strain evidence="4 5">PSR21</strain>
    </source>
</reference>
<feature type="transmembrane region" description="Helical" evidence="2">
    <location>
        <begin position="7"/>
        <end position="25"/>
    </location>
</feature>
<dbReference type="Proteomes" id="UP001596547">
    <property type="component" value="Unassembled WGS sequence"/>
</dbReference>
<protein>
    <submittedName>
        <fullName evidence="4">J domain-containing protein</fullName>
    </submittedName>
</protein>
<accession>A0ABD6A6F4</accession>
<sequence length="180" mass="20544">MNRPRLVSALTLVFAGLTLFLVVVGLVLEPLVLLLAVPFGVVAYFMWYQSSGRLVERIYAGVERRARVEDRRDASDGRRWDPREQWERSGDVGGPQGRRRARTGPRANGQRRTRRPNPLRRDAGPTAREAYEILGLSPDADQRAIRRAYRERVKTAHPDTAEGSEEEFKRVTAAYERLTE</sequence>
<keyword evidence="2" id="KW-0812">Transmembrane</keyword>
<feature type="compositionally biased region" description="Basic residues" evidence="1">
    <location>
        <begin position="97"/>
        <end position="118"/>
    </location>
</feature>
<keyword evidence="2" id="KW-1133">Transmembrane helix</keyword>
<evidence type="ECO:0000313" key="5">
    <source>
        <dbReference type="Proteomes" id="UP001596547"/>
    </source>
</evidence>
<feature type="domain" description="J" evidence="3">
    <location>
        <begin position="129"/>
        <end position="180"/>
    </location>
</feature>
<proteinExistence type="predicted"/>
<dbReference type="PANTHER" id="PTHR44240:SF10">
    <property type="entry name" value="J DOMAIN-CONTAINING PROTEIN"/>
    <property type="match status" value="1"/>
</dbReference>
<dbReference type="SUPFAM" id="SSF46565">
    <property type="entry name" value="Chaperone J-domain"/>
    <property type="match status" value="1"/>
</dbReference>
<dbReference type="EMBL" id="JBHTBF010000001">
    <property type="protein sequence ID" value="MFC7315523.1"/>
    <property type="molecule type" value="Genomic_DNA"/>
</dbReference>